<feature type="region of interest" description="Disordered" evidence="1">
    <location>
        <begin position="1"/>
        <end position="35"/>
    </location>
</feature>
<dbReference type="eggNOG" id="COG2887">
    <property type="taxonomic scope" value="Bacteria"/>
</dbReference>
<dbReference type="HOGENOM" id="CLU_091001_0_0_4"/>
<sequence>MPHERCTNRAGQDLPRPRRRPVPHRDRHQSRRCHLRGARHHPGVAAMNIVTIRASSLAELFDCPARWEAKHILGMRMPSSGASHLGTAVHASTGLFDQAVLDGTPVTADEAAGALVDTIRDKNVDVDWEDSDPAAAERIGLALHARYCAEIAPRQHYIGIEVACDRLEIPELGLALTGTTDRVRTTEAGAGISDLKTGGRAVGTDGVATTAGHGPQLGVYELLAEHALGIPISAPAQIVGLNTGKTAAAQRVGVGEIESPRAALLGTEEQPGLLQHASRLIHSGAFYGNGKSVLCSPKYCPRYATCPYKS</sequence>
<reference evidence="3" key="1">
    <citation type="submission" date="2005-08" db="EMBL/GenBank/DDBJ databases">
        <title>Complete sequence of Chromosome1 of Ralstonia eutropha JMP134.</title>
        <authorList>
            <person name="Copeland A."/>
            <person name="Lucas S."/>
            <person name="Lapidus A."/>
            <person name="Barry K."/>
            <person name="Detter J.C."/>
            <person name="Glavina T."/>
            <person name="Hammon N."/>
            <person name="Israni S."/>
            <person name="Pitluck S."/>
            <person name="Goltsman E."/>
            <person name="Martinez M."/>
            <person name="Schmutz J."/>
            <person name="Larimer F."/>
            <person name="Land M."/>
            <person name="Lykidis A."/>
            <person name="Richardson P."/>
        </authorList>
    </citation>
    <scope>NUCLEOTIDE SEQUENCE</scope>
    <source>
        <strain evidence="3">JMP134</strain>
    </source>
</reference>
<feature type="compositionally biased region" description="Basic residues" evidence="1">
    <location>
        <begin position="17"/>
        <end position="35"/>
    </location>
</feature>
<proteinExistence type="predicted"/>
<dbReference type="EMBL" id="CP000090">
    <property type="protein sequence ID" value="AAZ61739.1"/>
    <property type="molecule type" value="Genomic_DNA"/>
</dbReference>
<evidence type="ECO:0000259" key="2">
    <source>
        <dbReference type="Pfam" id="PF12705"/>
    </source>
</evidence>
<protein>
    <recommendedName>
        <fullName evidence="2">PD-(D/E)XK endonuclease-like domain-containing protein</fullName>
    </recommendedName>
</protein>
<evidence type="ECO:0000256" key="1">
    <source>
        <dbReference type="SAM" id="MobiDB-lite"/>
    </source>
</evidence>
<evidence type="ECO:0000313" key="3">
    <source>
        <dbReference type="EMBL" id="AAZ61739.1"/>
    </source>
</evidence>
<gene>
    <name evidence="3" type="ordered locus">Reut_A2377</name>
</gene>
<dbReference type="STRING" id="264198.Reut_A2377"/>
<dbReference type="InterPro" id="IPR038726">
    <property type="entry name" value="PDDEXK_AddAB-type"/>
</dbReference>
<dbReference type="Pfam" id="PF12705">
    <property type="entry name" value="PDDEXK_1"/>
    <property type="match status" value="1"/>
</dbReference>
<accession>Q46YP4</accession>
<name>Q46YP4_CUPPJ</name>
<dbReference type="AlphaFoldDB" id="Q46YP4"/>
<organism evidence="3">
    <name type="scientific">Cupriavidus pinatubonensis (strain JMP 134 / LMG 1197)</name>
    <name type="common">Cupriavidus necator (strain JMP 134)</name>
    <dbReference type="NCBI Taxonomy" id="264198"/>
    <lineage>
        <taxon>Bacteria</taxon>
        <taxon>Pseudomonadati</taxon>
        <taxon>Pseudomonadota</taxon>
        <taxon>Betaproteobacteria</taxon>
        <taxon>Burkholderiales</taxon>
        <taxon>Burkholderiaceae</taxon>
        <taxon>Cupriavidus</taxon>
    </lineage>
</organism>
<dbReference type="KEGG" id="reu:Reut_A2377"/>
<feature type="domain" description="PD-(D/E)XK endonuclease-like" evidence="2">
    <location>
        <begin position="54"/>
        <end position="307"/>
    </location>
</feature>